<dbReference type="OrthoDB" id="2989832at2"/>
<evidence type="ECO:0000313" key="2">
    <source>
        <dbReference type="EMBL" id="MYL34069.1"/>
    </source>
</evidence>
<name>A0A6I5A3W9_9BACI</name>
<dbReference type="InterPro" id="IPR025711">
    <property type="entry name" value="PepSY"/>
</dbReference>
<organism evidence="2 3">
    <name type="scientific">Pontibacillus yanchengensis</name>
    <dbReference type="NCBI Taxonomy" id="462910"/>
    <lineage>
        <taxon>Bacteria</taxon>
        <taxon>Bacillati</taxon>
        <taxon>Bacillota</taxon>
        <taxon>Bacilli</taxon>
        <taxon>Bacillales</taxon>
        <taxon>Bacillaceae</taxon>
        <taxon>Pontibacillus</taxon>
    </lineage>
</organism>
<gene>
    <name evidence="2" type="ORF">GLW05_10720</name>
</gene>
<dbReference type="Gene3D" id="3.10.450.40">
    <property type="match status" value="1"/>
</dbReference>
<dbReference type="EMBL" id="WMEQ01000007">
    <property type="protein sequence ID" value="MYL34069.1"/>
    <property type="molecule type" value="Genomic_DNA"/>
</dbReference>
<dbReference type="Proteomes" id="UP000468638">
    <property type="component" value="Unassembled WGS sequence"/>
</dbReference>
<dbReference type="Pfam" id="PF03413">
    <property type="entry name" value="PepSY"/>
    <property type="match status" value="1"/>
</dbReference>
<dbReference type="RefSeq" id="WP_160847957.1">
    <property type="nucleotide sequence ID" value="NZ_WMEQ01000007.1"/>
</dbReference>
<protein>
    <submittedName>
        <fullName evidence="2">Peptidase M4</fullName>
    </submittedName>
</protein>
<evidence type="ECO:0000259" key="1">
    <source>
        <dbReference type="Pfam" id="PF03413"/>
    </source>
</evidence>
<reference evidence="2 3" key="1">
    <citation type="submission" date="2019-11" db="EMBL/GenBank/DDBJ databases">
        <title>Genome sequences of 17 halophilic strains isolated from different environments.</title>
        <authorList>
            <person name="Furrow R.E."/>
        </authorList>
    </citation>
    <scope>NUCLEOTIDE SEQUENCE [LARGE SCALE GENOMIC DNA]</scope>
    <source>
        <strain evidence="2 3">22514_16_FS</strain>
    </source>
</reference>
<feature type="domain" description="PepSY" evidence="1">
    <location>
        <begin position="30"/>
        <end position="100"/>
    </location>
</feature>
<evidence type="ECO:0000313" key="3">
    <source>
        <dbReference type="Proteomes" id="UP000468638"/>
    </source>
</evidence>
<dbReference type="AlphaFoldDB" id="A0A6I5A3W9"/>
<proteinExistence type="predicted"/>
<sequence>MNWKKSVATVAAGAIVGYAVAKQVNDHKQLSPEKALKLAKESFKRQGPISGSWIHMKTEELSKDDMPYTIYRGGVSRSVDGETKQYEFLVDAVTGTVLDVSVVA</sequence>
<accession>A0A6I5A3W9</accession>
<comment type="caution">
    <text evidence="2">The sequence shown here is derived from an EMBL/GenBank/DDBJ whole genome shotgun (WGS) entry which is preliminary data.</text>
</comment>